<dbReference type="InterPro" id="IPR001387">
    <property type="entry name" value="Cro/C1-type_HTH"/>
</dbReference>
<dbReference type="PANTHER" id="PTHR46797:SF1">
    <property type="entry name" value="METHYLPHOSPHONATE SYNTHASE"/>
    <property type="match status" value="1"/>
</dbReference>
<reference evidence="4" key="1">
    <citation type="submission" date="2017-03" db="EMBL/GenBank/DDBJ databases">
        <title>Novel pathways for hydrocarbon cycling and metabolic interdependencies in hydrothermal sediment communities.</title>
        <authorList>
            <person name="Dombrowski N."/>
            <person name="Seitz K."/>
            <person name="Teske A."/>
            <person name="Baker B."/>
        </authorList>
    </citation>
    <scope>NUCLEOTIDE SEQUENCE [LARGE SCALE GENOMIC DNA]</scope>
</reference>
<name>A0A1W9S3T9_9BACT</name>
<dbReference type="Proteomes" id="UP000192611">
    <property type="component" value="Unassembled WGS sequence"/>
</dbReference>
<comment type="caution">
    <text evidence="3">The sequence shown here is derived from an EMBL/GenBank/DDBJ whole genome shotgun (WGS) entry which is preliminary data.</text>
</comment>
<keyword evidence="1" id="KW-0238">DNA-binding</keyword>
<protein>
    <recommendedName>
        <fullName evidence="2">HTH cro/C1-type domain-containing protein</fullName>
    </recommendedName>
</protein>
<dbReference type="PANTHER" id="PTHR46797">
    <property type="entry name" value="HTH-TYPE TRANSCRIPTIONAL REGULATOR"/>
    <property type="match status" value="1"/>
</dbReference>
<accession>A0A1W9S3T9</accession>
<dbReference type="Pfam" id="PF01381">
    <property type="entry name" value="HTH_3"/>
    <property type="match status" value="1"/>
</dbReference>
<sequence length="113" mass="13323">MGERGLSVGEKISKLRKDKRLTQSELAEMLDISKGYLSQIETGVRHPSLKIMKQLSVIFGVPVEYFIYENAEVNDSDIPEPIRVFFRTRAFSDRDIDELVSLFEWWRERKREQ</sequence>
<dbReference type="GO" id="GO:0003677">
    <property type="term" value="F:DNA binding"/>
    <property type="evidence" value="ECO:0007669"/>
    <property type="project" value="UniProtKB-KW"/>
</dbReference>
<organism evidence="3 4">
    <name type="scientific">Candidatus Coatesbacteria bacterium 4484_99</name>
    <dbReference type="NCBI Taxonomy" id="1970774"/>
    <lineage>
        <taxon>Bacteria</taxon>
        <taxon>Candidatus Coatesiibacteriota</taxon>
    </lineage>
</organism>
<gene>
    <name evidence="3" type="ORF">B6D57_00190</name>
</gene>
<dbReference type="GO" id="GO:0005829">
    <property type="term" value="C:cytosol"/>
    <property type="evidence" value="ECO:0007669"/>
    <property type="project" value="TreeGrafter"/>
</dbReference>
<proteinExistence type="predicted"/>
<feature type="domain" description="HTH cro/C1-type" evidence="2">
    <location>
        <begin position="12"/>
        <end position="66"/>
    </location>
</feature>
<dbReference type="SUPFAM" id="SSF47413">
    <property type="entry name" value="lambda repressor-like DNA-binding domains"/>
    <property type="match status" value="1"/>
</dbReference>
<dbReference type="CDD" id="cd00093">
    <property type="entry name" value="HTH_XRE"/>
    <property type="match status" value="1"/>
</dbReference>
<dbReference type="SMART" id="SM00530">
    <property type="entry name" value="HTH_XRE"/>
    <property type="match status" value="1"/>
</dbReference>
<dbReference type="InterPro" id="IPR050807">
    <property type="entry name" value="TransReg_Diox_bact_type"/>
</dbReference>
<evidence type="ECO:0000259" key="2">
    <source>
        <dbReference type="PROSITE" id="PS50943"/>
    </source>
</evidence>
<dbReference type="InterPro" id="IPR010982">
    <property type="entry name" value="Lambda_DNA-bd_dom_sf"/>
</dbReference>
<dbReference type="Gene3D" id="1.10.260.40">
    <property type="entry name" value="lambda repressor-like DNA-binding domains"/>
    <property type="match status" value="1"/>
</dbReference>
<evidence type="ECO:0000256" key="1">
    <source>
        <dbReference type="ARBA" id="ARBA00023125"/>
    </source>
</evidence>
<dbReference type="EMBL" id="NATQ01000002">
    <property type="protein sequence ID" value="OQX91335.1"/>
    <property type="molecule type" value="Genomic_DNA"/>
</dbReference>
<dbReference type="GO" id="GO:0003700">
    <property type="term" value="F:DNA-binding transcription factor activity"/>
    <property type="evidence" value="ECO:0007669"/>
    <property type="project" value="TreeGrafter"/>
</dbReference>
<evidence type="ECO:0000313" key="3">
    <source>
        <dbReference type="EMBL" id="OQX91335.1"/>
    </source>
</evidence>
<dbReference type="PROSITE" id="PS50943">
    <property type="entry name" value="HTH_CROC1"/>
    <property type="match status" value="1"/>
</dbReference>
<dbReference type="AlphaFoldDB" id="A0A1W9S3T9"/>
<evidence type="ECO:0000313" key="4">
    <source>
        <dbReference type="Proteomes" id="UP000192611"/>
    </source>
</evidence>